<keyword evidence="6" id="KW-1185">Reference proteome</keyword>
<keyword evidence="3" id="KW-0472">Membrane</keyword>
<dbReference type="NCBIfam" id="TIGR00350">
    <property type="entry name" value="lytR_cpsA_psr"/>
    <property type="match status" value="1"/>
</dbReference>
<dbReference type="EMBL" id="FQWY01000003">
    <property type="protein sequence ID" value="SHG44827.1"/>
    <property type="molecule type" value="Genomic_DNA"/>
</dbReference>
<proteinExistence type="inferred from homology"/>
<comment type="similarity">
    <text evidence="1">Belongs to the LytR/CpsA/Psr (LCP) family.</text>
</comment>
<feature type="compositionally biased region" description="Polar residues" evidence="2">
    <location>
        <begin position="347"/>
        <end position="360"/>
    </location>
</feature>
<dbReference type="RefSeq" id="WP_073089121.1">
    <property type="nucleotide sequence ID" value="NZ_FQWY01000003.1"/>
</dbReference>
<name>A0A1M5JW73_9FIRM</name>
<dbReference type="Proteomes" id="UP000242329">
    <property type="component" value="Unassembled WGS sequence"/>
</dbReference>
<evidence type="ECO:0000256" key="1">
    <source>
        <dbReference type="ARBA" id="ARBA00006068"/>
    </source>
</evidence>
<evidence type="ECO:0000313" key="5">
    <source>
        <dbReference type="EMBL" id="SHG44827.1"/>
    </source>
</evidence>
<dbReference type="Pfam" id="PF03816">
    <property type="entry name" value="LytR_cpsA_psr"/>
    <property type="match status" value="1"/>
</dbReference>
<feature type="domain" description="Cell envelope-related transcriptional attenuator" evidence="4">
    <location>
        <begin position="70"/>
        <end position="212"/>
    </location>
</feature>
<gene>
    <name evidence="5" type="ORF">SAMN02745221_00248</name>
</gene>
<evidence type="ECO:0000256" key="2">
    <source>
        <dbReference type="SAM" id="MobiDB-lite"/>
    </source>
</evidence>
<sequence length="360" mass="39649">MAKIKGYLILMLAAGLVFGSFFSLGAFITRWLPLAGIEENTDADNNYEKGERVNILVLGIDKRPGETNARSDTVMLVSIDPALSKAVVLSIPRDTRVEIKGSPVDKICSANMVGGPSYAVRTVEKLLDIDIDYYVAVDFNGFKEIIDTLGGVTIEVPQRMYKPSEDIDLYPGVQRLNGRQALAFVRYRGYIQGDIARTQMQQQFIKALADEVLKPKTLAKLPTLVKQVNKYVETDMGVRDMLKLASWAPRFSADSIITQTLPGYFYDEYNSHGVMVASYWIADKRQISGILDKLFAGETMAVVSEPPAGFYTSGGKVAKRVEEEKISSERSRLPSPGHSTPGAIEQGSYTPSFTGSDGYL</sequence>
<dbReference type="STRING" id="1123382.SAMN02745221_00248"/>
<dbReference type="PANTHER" id="PTHR33392:SF6">
    <property type="entry name" value="POLYISOPRENYL-TEICHOIC ACID--PEPTIDOGLYCAN TEICHOIC ACID TRANSFERASE TAGU"/>
    <property type="match status" value="1"/>
</dbReference>
<reference evidence="6" key="1">
    <citation type="submission" date="2016-11" db="EMBL/GenBank/DDBJ databases">
        <authorList>
            <person name="Varghese N."/>
            <person name="Submissions S."/>
        </authorList>
    </citation>
    <scope>NUCLEOTIDE SEQUENCE [LARGE SCALE GENOMIC DNA]</scope>
    <source>
        <strain evidence="6">DSM 11003</strain>
    </source>
</reference>
<dbReference type="InterPro" id="IPR050922">
    <property type="entry name" value="LytR/CpsA/Psr_CW_biosynth"/>
</dbReference>
<feature type="region of interest" description="Disordered" evidence="2">
    <location>
        <begin position="324"/>
        <end position="360"/>
    </location>
</feature>
<dbReference type="Gene3D" id="3.40.630.190">
    <property type="entry name" value="LCP protein"/>
    <property type="match status" value="1"/>
</dbReference>
<accession>A0A1M5JW73</accession>
<dbReference type="PANTHER" id="PTHR33392">
    <property type="entry name" value="POLYISOPRENYL-TEICHOIC ACID--PEPTIDOGLYCAN TEICHOIC ACID TRANSFERASE TAGU"/>
    <property type="match status" value="1"/>
</dbReference>
<evidence type="ECO:0000259" key="4">
    <source>
        <dbReference type="Pfam" id="PF03816"/>
    </source>
</evidence>
<keyword evidence="3" id="KW-0812">Transmembrane</keyword>
<dbReference type="InterPro" id="IPR004474">
    <property type="entry name" value="LytR_CpsA_psr"/>
</dbReference>
<evidence type="ECO:0000313" key="6">
    <source>
        <dbReference type="Proteomes" id="UP000242329"/>
    </source>
</evidence>
<organism evidence="5 6">
    <name type="scientific">Thermosyntropha lipolytica DSM 11003</name>
    <dbReference type="NCBI Taxonomy" id="1123382"/>
    <lineage>
        <taxon>Bacteria</taxon>
        <taxon>Bacillati</taxon>
        <taxon>Bacillota</taxon>
        <taxon>Clostridia</taxon>
        <taxon>Eubacteriales</taxon>
        <taxon>Syntrophomonadaceae</taxon>
        <taxon>Thermosyntropha</taxon>
    </lineage>
</organism>
<evidence type="ECO:0000256" key="3">
    <source>
        <dbReference type="SAM" id="Phobius"/>
    </source>
</evidence>
<protein>
    <submittedName>
        <fullName evidence="5">Transcriptional attenuator, LytR family</fullName>
    </submittedName>
</protein>
<dbReference type="OrthoDB" id="9782542at2"/>
<dbReference type="AlphaFoldDB" id="A0A1M5JW73"/>
<feature type="transmembrane region" description="Helical" evidence="3">
    <location>
        <begin position="7"/>
        <end position="32"/>
    </location>
</feature>
<keyword evidence="3" id="KW-1133">Transmembrane helix</keyword>